<dbReference type="GO" id="GO:0005886">
    <property type="term" value="C:plasma membrane"/>
    <property type="evidence" value="ECO:0007669"/>
    <property type="project" value="UniProtKB-SubCell"/>
</dbReference>
<feature type="domain" description="MacB-like periplasmic core" evidence="9">
    <location>
        <begin position="23"/>
        <end position="250"/>
    </location>
</feature>
<evidence type="ECO:0000256" key="4">
    <source>
        <dbReference type="ARBA" id="ARBA00022989"/>
    </source>
</evidence>
<keyword evidence="11" id="KW-1185">Reference proteome</keyword>
<keyword evidence="2" id="KW-1003">Cell membrane</keyword>
<feature type="transmembrane region" description="Helical" evidence="7">
    <location>
        <begin position="380"/>
        <end position="401"/>
    </location>
</feature>
<evidence type="ECO:0000256" key="1">
    <source>
        <dbReference type="ARBA" id="ARBA00004651"/>
    </source>
</evidence>
<keyword evidence="5 7" id="KW-0472">Membrane</keyword>
<evidence type="ECO:0000259" key="9">
    <source>
        <dbReference type="Pfam" id="PF12704"/>
    </source>
</evidence>
<feature type="transmembrane region" description="Helical" evidence="7">
    <location>
        <begin position="21"/>
        <end position="43"/>
    </location>
</feature>
<dbReference type="RefSeq" id="WP_092980575.1">
    <property type="nucleotide sequence ID" value="NZ_FOYQ01000001.1"/>
</dbReference>
<dbReference type="PANTHER" id="PTHR30572:SF4">
    <property type="entry name" value="ABC TRANSPORTER PERMEASE YTRF"/>
    <property type="match status" value="1"/>
</dbReference>
<keyword evidence="4 7" id="KW-1133">Transmembrane helix</keyword>
<evidence type="ECO:0000256" key="3">
    <source>
        <dbReference type="ARBA" id="ARBA00022692"/>
    </source>
</evidence>
<sequence length="418" mass="46210">MGLLDRDLWKEVFTTLSKNMLRTFLTTLGVIFAMVILIGLLGATNGMKNGFNQIFAGTATNSMFLWTQRTSMPYKGFERGRSVDLRLEDVALIKREVPEVDDISPRIQLGNFRGTVTVIRGGKSSGSSVYGDYPTIDRMSKKRMVEGRFLNQKDIEGARKVCVIGVDAYKLLFDKGENAIGESIRVNGIYFTVVGIFKRNDNINFEGENAVFVPFTTFQTAFNSGDEVGWMAILVDEDKKVAVAERKIKALLKRKYNIHPDDPRAFGSFDFSQIFEGISAFTLVLSGFSFFVGIFTLLAGVIAVSNILLITVKERTNEIGIRRALGATPKVIRRQIVMESIVLTFFAGLVGFIISIGILHGLDIAFGQTDDAPFTNPTVSIIQVVVSFVLMVGLSILIGMIPANRAVKVKPIDALREE</sequence>
<feature type="transmembrane region" description="Helical" evidence="7">
    <location>
        <begin position="288"/>
        <end position="312"/>
    </location>
</feature>
<dbReference type="InterPro" id="IPR003838">
    <property type="entry name" value="ABC3_permease_C"/>
</dbReference>
<accession>A0A1I6FT08</accession>
<organism evidence="10 11">
    <name type="scientific">Robiginitalea myxolifaciens</name>
    <dbReference type="NCBI Taxonomy" id="400055"/>
    <lineage>
        <taxon>Bacteria</taxon>
        <taxon>Pseudomonadati</taxon>
        <taxon>Bacteroidota</taxon>
        <taxon>Flavobacteriia</taxon>
        <taxon>Flavobacteriales</taxon>
        <taxon>Flavobacteriaceae</taxon>
        <taxon>Robiginitalea</taxon>
    </lineage>
</organism>
<dbReference type="InterPro" id="IPR050250">
    <property type="entry name" value="Macrolide_Exporter_MacB"/>
</dbReference>
<evidence type="ECO:0000313" key="11">
    <source>
        <dbReference type="Proteomes" id="UP000199534"/>
    </source>
</evidence>
<dbReference type="STRING" id="400055.SAMN04490243_0606"/>
<keyword evidence="3 7" id="KW-0812">Transmembrane</keyword>
<dbReference type="Pfam" id="PF02687">
    <property type="entry name" value="FtsX"/>
    <property type="match status" value="1"/>
</dbReference>
<dbReference type="PANTHER" id="PTHR30572">
    <property type="entry name" value="MEMBRANE COMPONENT OF TRANSPORTER-RELATED"/>
    <property type="match status" value="1"/>
</dbReference>
<comment type="similarity">
    <text evidence="6">Belongs to the ABC-4 integral membrane protein family.</text>
</comment>
<evidence type="ECO:0000256" key="5">
    <source>
        <dbReference type="ARBA" id="ARBA00023136"/>
    </source>
</evidence>
<dbReference type="OrthoDB" id="9770036at2"/>
<dbReference type="EMBL" id="FOYQ01000001">
    <property type="protein sequence ID" value="SFR33069.1"/>
    <property type="molecule type" value="Genomic_DNA"/>
</dbReference>
<evidence type="ECO:0000256" key="2">
    <source>
        <dbReference type="ARBA" id="ARBA00022475"/>
    </source>
</evidence>
<feature type="domain" description="ABC3 transporter permease C-terminal" evidence="8">
    <location>
        <begin position="291"/>
        <end position="411"/>
    </location>
</feature>
<gene>
    <name evidence="10" type="ORF">SAMN04490243_0606</name>
</gene>
<reference evidence="10 11" key="1">
    <citation type="submission" date="2016-10" db="EMBL/GenBank/DDBJ databases">
        <authorList>
            <person name="de Groot N.N."/>
        </authorList>
    </citation>
    <scope>NUCLEOTIDE SEQUENCE [LARGE SCALE GENOMIC DNA]</scope>
    <source>
        <strain evidence="10 11">DSM 21019</strain>
    </source>
</reference>
<dbReference type="Pfam" id="PF12704">
    <property type="entry name" value="MacB_PCD"/>
    <property type="match status" value="1"/>
</dbReference>
<comment type="subcellular location">
    <subcellularLocation>
        <location evidence="1">Cell membrane</location>
        <topology evidence="1">Multi-pass membrane protein</topology>
    </subcellularLocation>
</comment>
<proteinExistence type="inferred from homology"/>
<evidence type="ECO:0000256" key="6">
    <source>
        <dbReference type="ARBA" id="ARBA00038076"/>
    </source>
</evidence>
<evidence type="ECO:0000259" key="8">
    <source>
        <dbReference type="Pfam" id="PF02687"/>
    </source>
</evidence>
<dbReference type="GO" id="GO:0022857">
    <property type="term" value="F:transmembrane transporter activity"/>
    <property type="evidence" value="ECO:0007669"/>
    <property type="project" value="TreeGrafter"/>
</dbReference>
<evidence type="ECO:0000313" key="10">
    <source>
        <dbReference type="EMBL" id="SFR33069.1"/>
    </source>
</evidence>
<dbReference type="Proteomes" id="UP000199534">
    <property type="component" value="Unassembled WGS sequence"/>
</dbReference>
<evidence type="ECO:0000256" key="7">
    <source>
        <dbReference type="SAM" id="Phobius"/>
    </source>
</evidence>
<dbReference type="InterPro" id="IPR025857">
    <property type="entry name" value="MacB_PCD"/>
</dbReference>
<protein>
    <submittedName>
        <fullName evidence="10">Putative ABC transport system permease protein</fullName>
    </submittedName>
</protein>
<feature type="transmembrane region" description="Helical" evidence="7">
    <location>
        <begin position="340"/>
        <end position="360"/>
    </location>
</feature>
<name>A0A1I6FT08_9FLAO</name>
<dbReference type="AlphaFoldDB" id="A0A1I6FT08"/>